<accession>A0A6J3LTZ1</accession>
<organism evidence="2">
    <name type="scientific">Dissoconium aciculare CBS 342.82</name>
    <dbReference type="NCBI Taxonomy" id="1314786"/>
    <lineage>
        <taxon>Eukaryota</taxon>
        <taxon>Fungi</taxon>
        <taxon>Dikarya</taxon>
        <taxon>Ascomycota</taxon>
        <taxon>Pezizomycotina</taxon>
        <taxon>Dothideomycetes</taxon>
        <taxon>Dothideomycetidae</taxon>
        <taxon>Mycosphaerellales</taxon>
        <taxon>Dissoconiaceae</taxon>
        <taxon>Dissoconium</taxon>
    </lineage>
</organism>
<dbReference type="GeneID" id="54356851"/>
<proteinExistence type="predicted"/>
<dbReference type="AlphaFoldDB" id="A0A6J3LTZ1"/>
<sequence>MWRWLHWRSCGCDGSTRVGARWRRAVERRLLWEALPMALSSSVSGQSWWVWWTLGRSMSDLAEADWIVGRSAQTNEIVGGRLLDGCQCNVSDWIRLGLHSMTDLRGTDHSRAVGLEKLEWFGTARSIVVLLCRVMPNTNRVILPGSGWRAFIGEVVGFRAITMLLKYLSHWQWQSGGFIVSTKRIEGGIMSCFVVCVVYGEVGGRWT</sequence>
<name>A0A6J3LTZ1_9PEZI</name>
<dbReference type="RefSeq" id="XP_033455123.1">
    <property type="nucleotide sequence ID" value="XM_033599052.1"/>
</dbReference>
<evidence type="ECO:0000313" key="1">
    <source>
        <dbReference type="Proteomes" id="UP000504637"/>
    </source>
</evidence>
<reference evidence="2" key="1">
    <citation type="submission" date="2020-01" db="EMBL/GenBank/DDBJ databases">
        <authorList>
            <consortium name="DOE Joint Genome Institute"/>
            <person name="Haridas S."/>
            <person name="Albert R."/>
            <person name="Binder M."/>
            <person name="Bloem J."/>
            <person name="Labutti K."/>
            <person name="Salamov A."/>
            <person name="Andreopoulos B."/>
            <person name="Baker S.E."/>
            <person name="Barry K."/>
            <person name="Bills G."/>
            <person name="Bluhm B.H."/>
            <person name="Cannon C."/>
            <person name="Castanera R."/>
            <person name="Culley D.E."/>
            <person name="Daum C."/>
            <person name="Ezra D."/>
            <person name="Gonzalez J.B."/>
            <person name="Henrissat B."/>
            <person name="Kuo A."/>
            <person name="Liang C."/>
            <person name="Lipzen A."/>
            <person name="Lutzoni F."/>
            <person name="Magnuson J."/>
            <person name="Mondo S."/>
            <person name="Nolan M."/>
            <person name="Ohm R."/>
            <person name="Pangilinan J."/>
            <person name="Park H.-J."/>
            <person name="Ramirez L."/>
            <person name="Alfaro M."/>
            <person name="Sun H."/>
            <person name="Tritt A."/>
            <person name="Yoshinaga Y."/>
            <person name="Zwiers L.-H."/>
            <person name="Turgeon B.G."/>
            <person name="Goodwin S.B."/>
            <person name="Spatafora J.W."/>
            <person name="Crous P.W."/>
            <person name="Grigoriev I.V."/>
        </authorList>
    </citation>
    <scope>NUCLEOTIDE SEQUENCE</scope>
    <source>
        <strain evidence="2">CBS 342.82</strain>
    </source>
</reference>
<evidence type="ECO:0000313" key="2">
    <source>
        <dbReference type="RefSeq" id="XP_033455123.1"/>
    </source>
</evidence>
<gene>
    <name evidence="2" type="ORF">K489DRAFT_131875</name>
</gene>
<reference evidence="2" key="3">
    <citation type="submission" date="2025-08" db="UniProtKB">
        <authorList>
            <consortium name="RefSeq"/>
        </authorList>
    </citation>
    <scope>IDENTIFICATION</scope>
    <source>
        <strain evidence="2">CBS 342.82</strain>
    </source>
</reference>
<keyword evidence="1" id="KW-1185">Reference proteome</keyword>
<dbReference type="Proteomes" id="UP000504637">
    <property type="component" value="Unplaced"/>
</dbReference>
<reference evidence="2" key="2">
    <citation type="submission" date="2020-04" db="EMBL/GenBank/DDBJ databases">
        <authorList>
            <consortium name="NCBI Genome Project"/>
        </authorList>
    </citation>
    <scope>NUCLEOTIDE SEQUENCE</scope>
    <source>
        <strain evidence="2">CBS 342.82</strain>
    </source>
</reference>
<protein>
    <submittedName>
        <fullName evidence="2">Uncharacterized protein</fullName>
    </submittedName>
</protein>